<evidence type="ECO:0000256" key="6">
    <source>
        <dbReference type="SAM" id="Phobius"/>
    </source>
</evidence>
<evidence type="ECO:0000313" key="9">
    <source>
        <dbReference type="Proteomes" id="UP001589788"/>
    </source>
</evidence>
<organism evidence="8 9">
    <name type="scientific">Aciditerrimonas ferrireducens</name>
    <dbReference type="NCBI Taxonomy" id="667306"/>
    <lineage>
        <taxon>Bacteria</taxon>
        <taxon>Bacillati</taxon>
        <taxon>Actinomycetota</taxon>
        <taxon>Acidimicrobiia</taxon>
        <taxon>Acidimicrobiales</taxon>
        <taxon>Acidimicrobiaceae</taxon>
        <taxon>Aciditerrimonas</taxon>
    </lineage>
</organism>
<reference evidence="8 9" key="1">
    <citation type="submission" date="2024-09" db="EMBL/GenBank/DDBJ databases">
        <authorList>
            <person name="Sun Q."/>
            <person name="Mori K."/>
        </authorList>
    </citation>
    <scope>NUCLEOTIDE SEQUENCE [LARGE SCALE GENOMIC DNA]</scope>
    <source>
        <strain evidence="8 9">JCM 15389</strain>
    </source>
</reference>
<dbReference type="SUPFAM" id="SSF103473">
    <property type="entry name" value="MFS general substrate transporter"/>
    <property type="match status" value="1"/>
</dbReference>
<feature type="transmembrane region" description="Helical" evidence="6">
    <location>
        <begin position="195"/>
        <end position="215"/>
    </location>
</feature>
<evidence type="ECO:0000259" key="7">
    <source>
        <dbReference type="PROSITE" id="PS50850"/>
    </source>
</evidence>
<keyword evidence="9" id="KW-1185">Reference proteome</keyword>
<keyword evidence="4 6" id="KW-0472">Membrane</keyword>
<feature type="region of interest" description="Disordered" evidence="5">
    <location>
        <begin position="575"/>
        <end position="594"/>
    </location>
</feature>
<feature type="transmembrane region" description="Helical" evidence="6">
    <location>
        <begin position="38"/>
        <end position="55"/>
    </location>
</feature>
<dbReference type="PANTHER" id="PTHR11662:SF399">
    <property type="entry name" value="FI19708P1-RELATED"/>
    <property type="match status" value="1"/>
</dbReference>
<protein>
    <submittedName>
        <fullName evidence="8">MFS transporter</fullName>
    </submittedName>
</protein>
<name>A0ABV6C4V8_9ACTN</name>
<feature type="transmembrane region" description="Helical" evidence="6">
    <location>
        <begin position="75"/>
        <end position="96"/>
    </location>
</feature>
<keyword evidence="2 6" id="KW-0812">Transmembrane</keyword>
<feature type="transmembrane region" description="Helical" evidence="6">
    <location>
        <begin position="362"/>
        <end position="383"/>
    </location>
</feature>
<dbReference type="InterPro" id="IPR011701">
    <property type="entry name" value="MFS"/>
</dbReference>
<feature type="transmembrane region" description="Helical" evidence="6">
    <location>
        <begin position="526"/>
        <end position="544"/>
    </location>
</feature>
<feature type="domain" description="Major facilitator superfamily (MFS) profile" evidence="7">
    <location>
        <begin position="40"/>
        <end position="468"/>
    </location>
</feature>
<evidence type="ECO:0000256" key="5">
    <source>
        <dbReference type="SAM" id="MobiDB-lite"/>
    </source>
</evidence>
<dbReference type="InterPro" id="IPR020846">
    <property type="entry name" value="MFS_dom"/>
</dbReference>
<feature type="transmembrane region" description="Helical" evidence="6">
    <location>
        <begin position="128"/>
        <end position="152"/>
    </location>
</feature>
<comment type="caution">
    <text evidence="8">The sequence shown here is derived from an EMBL/GenBank/DDBJ whole genome shotgun (WGS) entry which is preliminary data.</text>
</comment>
<gene>
    <name evidence="8" type="ORF">ACFFRE_11370</name>
</gene>
<sequence>MSQTVAATGRPQPGLAGTLRRVLLDRELPHYPSTGKRVWYLAIVVAATVILYYEAYAPGSVSPLVLAHYHMTFSFYLYSTIVGSAFGAISALIAHLGDRIGRANLVVAGVGIVAFIQLFAVPNMPNEWTFVIALMAIGFVEGVVLVCTPALVRDFSPQAGRASAMGFWTIGPVAGSLLVSVVANHTLPIYHDWESQFIISGIAGMGMFLVALLFLRELSPEIRDQLMVSAKERTLVEIQARGIDPKEATAHPWRQMLSWDLIGSSFAISVFLLIYFAAVGFFTIYFTTTFHNRAGVYLSTSQANGINTWFWGLNCIMLVVVGLLSDRLRVRKPFMIVGALGGLAMTIVFLEQATNPYTSYDTLVVITSVLASFLAIGYVTWMASFTETVEAHNPALVATGIAVWGWILRAVVAISTLVVALTVTSVTTIVNQLPYAKDAPKVKAILAQHGALVALAQKHAALLREAAAHPHNLAIVTRAAAAVGGLSNLLAIAKLGPQLSFLSRVGPHLVALQHALAVSPSQWQHWYWVCAAGFVVFIPFVFLMKGRWSPAKAAADLRQREAEVEARLAALRQAQAGAGSTGAGEPGALAPQPS</sequence>
<dbReference type="CDD" id="cd06174">
    <property type="entry name" value="MFS"/>
    <property type="match status" value="1"/>
</dbReference>
<dbReference type="Proteomes" id="UP001589788">
    <property type="component" value="Unassembled WGS sequence"/>
</dbReference>
<dbReference type="Pfam" id="PF07690">
    <property type="entry name" value="MFS_1"/>
    <property type="match status" value="1"/>
</dbReference>
<evidence type="ECO:0000313" key="8">
    <source>
        <dbReference type="EMBL" id="MFC0082731.1"/>
    </source>
</evidence>
<dbReference type="PANTHER" id="PTHR11662">
    <property type="entry name" value="SOLUTE CARRIER FAMILY 17"/>
    <property type="match status" value="1"/>
</dbReference>
<dbReference type="InterPro" id="IPR036259">
    <property type="entry name" value="MFS_trans_sf"/>
</dbReference>
<dbReference type="InterPro" id="IPR050382">
    <property type="entry name" value="MFS_Na/Anion_cotransporter"/>
</dbReference>
<evidence type="ECO:0000256" key="4">
    <source>
        <dbReference type="ARBA" id="ARBA00023136"/>
    </source>
</evidence>
<feature type="transmembrane region" description="Helical" evidence="6">
    <location>
        <begin position="164"/>
        <end position="183"/>
    </location>
</feature>
<feature type="transmembrane region" description="Helical" evidence="6">
    <location>
        <begin position="395"/>
        <end position="423"/>
    </location>
</feature>
<feature type="transmembrane region" description="Helical" evidence="6">
    <location>
        <begin position="333"/>
        <end position="350"/>
    </location>
</feature>
<proteinExistence type="predicted"/>
<evidence type="ECO:0000256" key="2">
    <source>
        <dbReference type="ARBA" id="ARBA00022692"/>
    </source>
</evidence>
<evidence type="ECO:0000256" key="1">
    <source>
        <dbReference type="ARBA" id="ARBA00004651"/>
    </source>
</evidence>
<dbReference type="Gene3D" id="1.20.1250.20">
    <property type="entry name" value="MFS general substrate transporter like domains"/>
    <property type="match status" value="2"/>
</dbReference>
<dbReference type="EMBL" id="JBHLYQ010000144">
    <property type="protein sequence ID" value="MFC0082731.1"/>
    <property type="molecule type" value="Genomic_DNA"/>
</dbReference>
<evidence type="ECO:0000256" key="3">
    <source>
        <dbReference type="ARBA" id="ARBA00022989"/>
    </source>
</evidence>
<dbReference type="RefSeq" id="WP_377790361.1">
    <property type="nucleotide sequence ID" value="NZ_JBHLYQ010000144.1"/>
</dbReference>
<accession>A0ABV6C4V8</accession>
<feature type="transmembrane region" description="Helical" evidence="6">
    <location>
        <begin position="103"/>
        <end position="122"/>
    </location>
</feature>
<keyword evidence="3 6" id="KW-1133">Transmembrane helix</keyword>
<comment type="subcellular location">
    <subcellularLocation>
        <location evidence="1">Cell membrane</location>
        <topology evidence="1">Multi-pass membrane protein</topology>
    </subcellularLocation>
</comment>
<feature type="transmembrane region" description="Helical" evidence="6">
    <location>
        <begin position="261"/>
        <end position="286"/>
    </location>
</feature>
<feature type="transmembrane region" description="Helical" evidence="6">
    <location>
        <begin position="306"/>
        <end position="324"/>
    </location>
</feature>
<dbReference type="PROSITE" id="PS50850">
    <property type="entry name" value="MFS"/>
    <property type="match status" value="1"/>
</dbReference>